<dbReference type="NCBIfam" id="TIGR04256">
    <property type="entry name" value="GxxExxY"/>
    <property type="match status" value="1"/>
</dbReference>
<dbReference type="STRING" id="1618358.UX80_C0024G0009"/>
<protein>
    <recommendedName>
        <fullName evidence="3">GxxExxY protein</fullName>
    </recommendedName>
</protein>
<organism evidence="1 2">
    <name type="scientific">Candidatus Amesbacteria bacterium GW2011_GWA2_47_11b</name>
    <dbReference type="NCBI Taxonomy" id="1618358"/>
    <lineage>
        <taxon>Bacteria</taxon>
        <taxon>Candidatus Amesiibacteriota</taxon>
    </lineage>
</organism>
<comment type="caution">
    <text evidence="1">The sequence shown here is derived from an EMBL/GenBank/DDBJ whole genome shotgun (WGS) entry which is preliminary data.</text>
</comment>
<accession>A0A0G1TSM5</accession>
<evidence type="ECO:0008006" key="3">
    <source>
        <dbReference type="Google" id="ProtNLM"/>
    </source>
</evidence>
<dbReference type="EMBL" id="LCNO01000024">
    <property type="protein sequence ID" value="KKU57143.1"/>
    <property type="molecule type" value="Genomic_DNA"/>
</dbReference>
<dbReference type="Pfam" id="PF13366">
    <property type="entry name" value="PDDEXK_3"/>
    <property type="match status" value="1"/>
</dbReference>
<evidence type="ECO:0000313" key="2">
    <source>
        <dbReference type="Proteomes" id="UP000034307"/>
    </source>
</evidence>
<evidence type="ECO:0000313" key="1">
    <source>
        <dbReference type="EMBL" id="KKU57143.1"/>
    </source>
</evidence>
<gene>
    <name evidence="1" type="ORF">UX80_C0024G0009</name>
</gene>
<sequence>MRPVKAPVLFEDLTYKIIGAAMEVHKILGPIHKETVYQKALEKEFFDRGLKVQREVDLPVKYGDIKVGTYRPDFVVGESVVVEIKALEFLPKKTEVQLSYYLKVTGYKIGLLLNFGAPSLEVRRRIYG</sequence>
<name>A0A0G1TSM5_9BACT</name>
<dbReference type="AlphaFoldDB" id="A0A0G1TSM5"/>
<reference evidence="1 2" key="1">
    <citation type="journal article" date="2015" name="Nature">
        <title>rRNA introns, odd ribosomes, and small enigmatic genomes across a large radiation of phyla.</title>
        <authorList>
            <person name="Brown C.T."/>
            <person name="Hug L.A."/>
            <person name="Thomas B.C."/>
            <person name="Sharon I."/>
            <person name="Castelle C.J."/>
            <person name="Singh A."/>
            <person name="Wilkins M.J."/>
            <person name="Williams K.H."/>
            <person name="Banfield J.F."/>
        </authorList>
    </citation>
    <scope>NUCLEOTIDE SEQUENCE [LARGE SCALE GENOMIC DNA]</scope>
</reference>
<proteinExistence type="predicted"/>
<dbReference type="InterPro" id="IPR026350">
    <property type="entry name" value="GxxExxY"/>
</dbReference>
<dbReference type="Proteomes" id="UP000034307">
    <property type="component" value="Unassembled WGS sequence"/>
</dbReference>